<evidence type="ECO:0000313" key="1">
    <source>
        <dbReference type="EMBL" id="MFL1731684.1"/>
    </source>
</evidence>
<protein>
    <recommendedName>
        <fullName evidence="3">Lipoprotein</fullName>
    </recommendedName>
</protein>
<evidence type="ECO:0008006" key="3">
    <source>
        <dbReference type="Google" id="ProtNLM"/>
    </source>
</evidence>
<accession>A0ABW8U6L7</accession>
<reference evidence="1 2" key="1">
    <citation type="submission" date="2024-11" db="EMBL/GenBank/DDBJ databases">
        <title>First Report of Moraxella oculi in Brazil in an Infectious Bovine Keratoconjunctivitis Outbreak.</title>
        <authorList>
            <person name="Carvalho C.V."/>
            <person name="Domingues R."/>
            <person name="Coutinho C."/>
            <person name="Honorio N.T.B.S."/>
            <person name="Faza D.R.L.R."/>
            <person name="Carvalho W.A."/>
            <person name="Machado A.B.F."/>
            <person name="Martins M.F."/>
            <person name="Gaspar E.B."/>
        </authorList>
    </citation>
    <scope>NUCLEOTIDE SEQUENCE [LARGE SCALE GENOMIC DNA]</scope>
    <source>
        <strain evidence="1 2">2117LE</strain>
    </source>
</reference>
<dbReference type="Proteomes" id="UP001624684">
    <property type="component" value="Unassembled WGS sequence"/>
</dbReference>
<organism evidence="1 2">
    <name type="scientific">Moraxella oculi</name>
    <dbReference type="NCBI Taxonomy" id="2940516"/>
    <lineage>
        <taxon>Bacteria</taxon>
        <taxon>Pseudomonadati</taxon>
        <taxon>Pseudomonadota</taxon>
        <taxon>Gammaproteobacteria</taxon>
        <taxon>Moraxellales</taxon>
        <taxon>Moraxellaceae</taxon>
        <taxon>Moraxella</taxon>
    </lineage>
</organism>
<name>A0ABW8U6L7_9GAMM</name>
<dbReference type="PROSITE" id="PS51257">
    <property type="entry name" value="PROKAR_LIPOPROTEIN"/>
    <property type="match status" value="1"/>
</dbReference>
<sequence>MLQKSIAIIAIGSLILTGCATTSKNPDIVRTNQQNQEQATYRVVHQDKVGNSELILRQFANKPEDYLTIVTRGKTATVSTVMSMAILATGGMYAGNTFSKEQLKGRVLEPKLKSTVLDHAKPAFANWLMTNHDSIAPKDKPITEVAVTAGRFSLIYPKLIGKESYQLNTQLLVRFKNNWDNRTAYSHFCDMKSEAKTLETWQANHYQAVDNAIKENIQACLKELDSKASDIKKHFSK</sequence>
<gene>
    <name evidence="1" type="ORF">ACJHVH_01520</name>
</gene>
<keyword evidence="2" id="KW-1185">Reference proteome</keyword>
<proteinExistence type="predicted"/>
<comment type="caution">
    <text evidence="1">The sequence shown here is derived from an EMBL/GenBank/DDBJ whole genome shotgun (WGS) entry which is preliminary data.</text>
</comment>
<evidence type="ECO:0000313" key="2">
    <source>
        <dbReference type="Proteomes" id="UP001624684"/>
    </source>
</evidence>
<dbReference type="EMBL" id="JBJJXE010000001">
    <property type="protein sequence ID" value="MFL1731684.1"/>
    <property type="molecule type" value="Genomic_DNA"/>
</dbReference>
<dbReference type="RefSeq" id="WP_407068505.1">
    <property type="nucleotide sequence ID" value="NZ_JBJJXE010000001.1"/>
</dbReference>